<dbReference type="Proteomes" id="UP001234178">
    <property type="component" value="Unassembled WGS sequence"/>
</dbReference>
<name>A0ABQ9Z4T7_9CRUS</name>
<protein>
    <submittedName>
        <fullName evidence="1">Uncharacterized protein</fullName>
    </submittedName>
</protein>
<evidence type="ECO:0000313" key="2">
    <source>
        <dbReference type="Proteomes" id="UP001234178"/>
    </source>
</evidence>
<gene>
    <name evidence="1" type="ORF">OUZ56_013029</name>
</gene>
<dbReference type="EMBL" id="JAOYFB010000002">
    <property type="protein sequence ID" value="KAK4007880.1"/>
    <property type="molecule type" value="Genomic_DNA"/>
</dbReference>
<organism evidence="1 2">
    <name type="scientific">Daphnia magna</name>
    <dbReference type="NCBI Taxonomy" id="35525"/>
    <lineage>
        <taxon>Eukaryota</taxon>
        <taxon>Metazoa</taxon>
        <taxon>Ecdysozoa</taxon>
        <taxon>Arthropoda</taxon>
        <taxon>Crustacea</taxon>
        <taxon>Branchiopoda</taxon>
        <taxon>Diplostraca</taxon>
        <taxon>Cladocera</taxon>
        <taxon>Anomopoda</taxon>
        <taxon>Daphniidae</taxon>
        <taxon>Daphnia</taxon>
    </lineage>
</organism>
<accession>A0ABQ9Z4T7</accession>
<sequence>MDDLLRLVRVLQKQIGFGAKMDDLRSVRSAPKVKITYLIAKKATRSARGRALSSTMVWTVVELLEKISVNLVGLYLD</sequence>
<proteinExistence type="predicted"/>
<keyword evidence="2" id="KW-1185">Reference proteome</keyword>
<reference evidence="1 2" key="1">
    <citation type="journal article" date="2023" name="Nucleic Acids Res.">
        <title>The hologenome of Daphnia magna reveals possible DNA methylation and microbiome-mediated evolution of the host genome.</title>
        <authorList>
            <person name="Chaturvedi A."/>
            <person name="Li X."/>
            <person name="Dhandapani V."/>
            <person name="Marshall H."/>
            <person name="Kissane S."/>
            <person name="Cuenca-Cambronero M."/>
            <person name="Asole G."/>
            <person name="Calvet F."/>
            <person name="Ruiz-Romero M."/>
            <person name="Marangio P."/>
            <person name="Guigo R."/>
            <person name="Rago D."/>
            <person name="Mirbahai L."/>
            <person name="Eastwood N."/>
            <person name="Colbourne J.K."/>
            <person name="Zhou J."/>
            <person name="Mallon E."/>
            <person name="Orsini L."/>
        </authorList>
    </citation>
    <scope>NUCLEOTIDE SEQUENCE [LARGE SCALE GENOMIC DNA]</scope>
    <source>
        <strain evidence="1">LRV0_1</strain>
    </source>
</reference>
<evidence type="ECO:0000313" key="1">
    <source>
        <dbReference type="EMBL" id="KAK4007880.1"/>
    </source>
</evidence>
<comment type="caution">
    <text evidence="1">The sequence shown here is derived from an EMBL/GenBank/DDBJ whole genome shotgun (WGS) entry which is preliminary data.</text>
</comment>